<dbReference type="Gene3D" id="1.10.840.10">
    <property type="entry name" value="Ras guanine-nucleotide exchange factors catalytic domain"/>
    <property type="match status" value="1"/>
</dbReference>
<sequence length="213" mass="24214">MVLEANPLDGGVNKGYRERLVNLRTMISNESNYKVYRAKLKEVQAPCIPFFGLYLTAVMMIKDGNSMYKDPSVKSILPGSRQSHASSRISTSSAVSMASHCTAAAQCHEYPLLPLHRHLFLEFRIFQGQYEYLEVQPQRNYVEHKLNSTDPQDSERNYRKSYAIEPWYHPPASPGTAHPPPGHHRPMLTSYLPQPAIGPDIDQDQQVFEALEK</sequence>
<dbReference type="SUPFAM" id="SSF48366">
    <property type="entry name" value="Ras GEF"/>
    <property type="match status" value="1"/>
</dbReference>
<accession>A0A9P6QGG3</accession>
<evidence type="ECO:0000256" key="1">
    <source>
        <dbReference type="ARBA" id="ARBA00022658"/>
    </source>
</evidence>
<dbReference type="EMBL" id="JAAAJB010000126">
    <property type="protein sequence ID" value="KAG0264961.1"/>
    <property type="molecule type" value="Genomic_DNA"/>
</dbReference>
<dbReference type="InterPro" id="IPR036964">
    <property type="entry name" value="RASGEF_cat_dom_sf"/>
</dbReference>
<dbReference type="InterPro" id="IPR008937">
    <property type="entry name" value="Ras-like_GEF"/>
</dbReference>
<evidence type="ECO:0000313" key="4">
    <source>
        <dbReference type="EMBL" id="KAG0264961.1"/>
    </source>
</evidence>
<feature type="region of interest" description="Disordered" evidence="2">
    <location>
        <begin position="169"/>
        <end position="213"/>
    </location>
</feature>
<feature type="domain" description="Ras-GEF" evidence="3">
    <location>
        <begin position="12"/>
        <end position="69"/>
    </location>
</feature>
<dbReference type="PANTHER" id="PTHR23113:SF368">
    <property type="entry name" value="CELL DIVISION CONTROL PROTEIN 25"/>
    <property type="match status" value="1"/>
</dbReference>
<protein>
    <recommendedName>
        <fullName evidence="3">Ras-GEF domain-containing protein</fullName>
    </recommendedName>
</protein>
<dbReference type="InterPro" id="IPR023578">
    <property type="entry name" value="Ras_GEF_dom_sf"/>
</dbReference>
<evidence type="ECO:0000313" key="5">
    <source>
        <dbReference type="Proteomes" id="UP000807716"/>
    </source>
</evidence>
<proteinExistence type="predicted"/>
<keyword evidence="1" id="KW-0344">Guanine-nucleotide releasing factor</keyword>
<reference evidence="4" key="1">
    <citation type="journal article" date="2020" name="Fungal Divers.">
        <title>Resolving the Mortierellaceae phylogeny through synthesis of multi-gene phylogenetics and phylogenomics.</title>
        <authorList>
            <person name="Vandepol N."/>
            <person name="Liber J."/>
            <person name="Desiro A."/>
            <person name="Na H."/>
            <person name="Kennedy M."/>
            <person name="Barry K."/>
            <person name="Grigoriev I.V."/>
            <person name="Miller A.N."/>
            <person name="O'Donnell K."/>
            <person name="Stajich J.E."/>
            <person name="Bonito G."/>
        </authorList>
    </citation>
    <scope>NUCLEOTIDE SEQUENCE</scope>
    <source>
        <strain evidence="4">BC1065</strain>
    </source>
</reference>
<dbReference type="GO" id="GO:0007265">
    <property type="term" value="P:Ras protein signal transduction"/>
    <property type="evidence" value="ECO:0007669"/>
    <property type="project" value="TreeGrafter"/>
</dbReference>
<name>A0A9P6QGG3_9FUNG</name>
<evidence type="ECO:0000256" key="2">
    <source>
        <dbReference type="SAM" id="MobiDB-lite"/>
    </source>
</evidence>
<evidence type="ECO:0000259" key="3">
    <source>
        <dbReference type="Pfam" id="PF00617"/>
    </source>
</evidence>
<dbReference type="OrthoDB" id="28357at2759"/>
<feature type="compositionally biased region" description="Pro residues" evidence="2">
    <location>
        <begin position="169"/>
        <end position="180"/>
    </location>
</feature>
<organism evidence="4 5">
    <name type="scientific">Actinomortierella ambigua</name>
    <dbReference type="NCBI Taxonomy" id="1343610"/>
    <lineage>
        <taxon>Eukaryota</taxon>
        <taxon>Fungi</taxon>
        <taxon>Fungi incertae sedis</taxon>
        <taxon>Mucoromycota</taxon>
        <taxon>Mortierellomycotina</taxon>
        <taxon>Mortierellomycetes</taxon>
        <taxon>Mortierellales</taxon>
        <taxon>Mortierellaceae</taxon>
        <taxon>Actinomortierella</taxon>
    </lineage>
</organism>
<dbReference type="Proteomes" id="UP000807716">
    <property type="component" value="Unassembled WGS sequence"/>
</dbReference>
<dbReference type="Pfam" id="PF00617">
    <property type="entry name" value="RasGEF"/>
    <property type="match status" value="1"/>
</dbReference>
<dbReference type="GO" id="GO:0005886">
    <property type="term" value="C:plasma membrane"/>
    <property type="evidence" value="ECO:0007669"/>
    <property type="project" value="TreeGrafter"/>
</dbReference>
<dbReference type="GO" id="GO:0005085">
    <property type="term" value="F:guanyl-nucleotide exchange factor activity"/>
    <property type="evidence" value="ECO:0007669"/>
    <property type="project" value="UniProtKB-KW"/>
</dbReference>
<dbReference type="PANTHER" id="PTHR23113">
    <property type="entry name" value="GUANINE NUCLEOTIDE EXCHANGE FACTOR"/>
    <property type="match status" value="1"/>
</dbReference>
<keyword evidence="5" id="KW-1185">Reference proteome</keyword>
<gene>
    <name evidence="4" type="ORF">DFQ27_000906</name>
</gene>
<comment type="caution">
    <text evidence="4">The sequence shown here is derived from an EMBL/GenBank/DDBJ whole genome shotgun (WGS) entry which is preliminary data.</text>
</comment>
<dbReference type="InterPro" id="IPR001895">
    <property type="entry name" value="RASGEF_cat_dom"/>
</dbReference>
<dbReference type="AlphaFoldDB" id="A0A9P6QGG3"/>